<dbReference type="Proteomes" id="UP001180616">
    <property type="component" value="Chromosome"/>
</dbReference>
<evidence type="ECO:0000256" key="1">
    <source>
        <dbReference type="SAM" id="MobiDB-lite"/>
    </source>
</evidence>
<protein>
    <submittedName>
        <fullName evidence="2">Uncharacterized protein</fullName>
    </submittedName>
</protein>
<dbReference type="RefSeq" id="WP_309542519.1">
    <property type="nucleotide sequence ID" value="NZ_CP133659.1"/>
</dbReference>
<dbReference type="EMBL" id="CP133659">
    <property type="protein sequence ID" value="WMW66655.1"/>
    <property type="molecule type" value="Genomic_DNA"/>
</dbReference>
<proteinExistence type="predicted"/>
<organism evidence="2 3">
    <name type="scientific">Nitratidesulfovibrio liaohensis</name>
    <dbReference type="NCBI Taxonomy" id="2604158"/>
    <lineage>
        <taxon>Bacteria</taxon>
        <taxon>Pseudomonadati</taxon>
        <taxon>Thermodesulfobacteriota</taxon>
        <taxon>Desulfovibrionia</taxon>
        <taxon>Desulfovibrionales</taxon>
        <taxon>Desulfovibrionaceae</taxon>
        <taxon>Nitratidesulfovibrio</taxon>
    </lineage>
</organism>
<gene>
    <name evidence="2" type="ORF">KPS_001259</name>
</gene>
<name>A0ABY9R4G9_9BACT</name>
<evidence type="ECO:0000313" key="2">
    <source>
        <dbReference type="EMBL" id="WMW66655.1"/>
    </source>
</evidence>
<feature type="region of interest" description="Disordered" evidence="1">
    <location>
        <begin position="56"/>
        <end position="81"/>
    </location>
</feature>
<sequence length="146" mass="15236">MATIIKVRKPFALKLGGEHKRREFPVGVHSVSPEELEHWFMKAVLAEGRADVVFDTASAPEDEAGAGDGKENEGASSLVSPTRDDLLKLKAEQLKDLCVACGMDVPEGATKAVLADMLLAGQDGVALVKGADGVLVQVAGLGAAEE</sequence>
<evidence type="ECO:0000313" key="3">
    <source>
        <dbReference type="Proteomes" id="UP001180616"/>
    </source>
</evidence>
<reference evidence="2" key="1">
    <citation type="submission" date="2023-09" db="EMBL/GenBank/DDBJ databases">
        <authorList>
            <consortium name="CW5 consortium"/>
            <person name="Lu C.-W."/>
        </authorList>
    </citation>
    <scope>NUCLEOTIDE SEQUENCE</scope>
    <source>
        <strain evidence="2">KPS</strain>
    </source>
</reference>
<keyword evidence="3" id="KW-1185">Reference proteome</keyword>
<accession>A0ABY9R4G9</accession>